<feature type="compositionally biased region" description="Low complexity" evidence="1">
    <location>
        <begin position="300"/>
        <end position="314"/>
    </location>
</feature>
<dbReference type="OrthoDB" id="5389296at2759"/>
<accession>N4WZN4</accession>
<gene>
    <name evidence="2" type="ORF">COCC4DRAFT_80469</name>
</gene>
<dbReference type="AlphaFoldDB" id="N4WZN4"/>
<reference evidence="2 3" key="1">
    <citation type="journal article" date="2012" name="PLoS Pathog.">
        <title>Diverse lifestyles and strategies of plant pathogenesis encoded in the genomes of eighteen Dothideomycetes fungi.</title>
        <authorList>
            <person name="Ohm R.A."/>
            <person name="Feau N."/>
            <person name="Henrissat B."/>
            <person name="Schoch C.L."/>
            <person name="Horwitz B.A."/>
            <person name="Barry K.W."/>
            <person name="Condon B.J."/>
            <person name="Copeland A.C."/>
            <person name="Dhillon B."/>
            <person name="Glaser F."/>
            <person name="Hesse C.N."/>
            <person name="Kosti I."/>
            <person name="LaButti K."/>
            <person name="Lindquist E.A."/>
            <person name="Lucas S."/>
            <person name="Salamov A.A."/>
            <person name="Bradshaw R.E."/>
            <person name="Ciuffetti L."/>
            <person name="Hamelin R.C."/>
            <person name="Kema G.H.J."/>
            <person name="Lawrence C."/>
            <person name="Scott J.A."/>
            <person name="Spatafora J.W."/>
            <person name="Turgeon B.G."/>
            <person name="de Wit P.J.G.M."/>
            <person name="Zhong S."/>
            <person name="Goodwin S.B."/>
            <person name="Grigoriev I.V."/>
        </authorList>
    </citation>
    <scope>NUCLEOTIDE SEQUENCE [LARGE SCALE GENOMIC DNA]</scope>
    <source>
        <strain evidence="3">C4 / ATCC 48331 / race T</strain>
    </source>
</reference>
<reference evidence="3" key="2">
    <citation type="journal article" date="2013" name="PLoS Genet.">
        <title>Comparative genome structure, secondary metabolite, and effector coding capacity across Cochliobolus pathogens.</title>
        <authorList>
            <person name="Condon B.J."/>
            <person name="Leng Y."/>
            <person name="Wu D."/>
            <person name="Bushley K.E."/>
            <person name="Ohm R.A."/>
            <person name="Otillar R."/>
            <person name="Martin J."/>
            <person name="Schackwitz W."/>
            <person name="Grimwood J."/>
            <person name="MohdZainudin N."/>
            <person name="Xue C."/>
            <person name="Wang R."/>
            <person name="Manning V.A."/>
            <person name="Dhillon B."/>
            <person name="Tu Z.J."/>
            <person name="Steffenson B.J."/>
            <person name="Salamov A."/>
            <person name="Sun H."/>
            <person name="Lowry S."/>
            <person name="LaButti K."/>
            <person name="Han J."/>
            <person name="Copeland A."/>
            <person name="Lindquist E."/>
            <person name="Barry K."/>
            <person name="Schmutz J."/>
            <person name="Baker S.E."/>
            <person name="Ciuffetti L.M."/>
            <person name="Grigoriev I.V."/>
            <person name="Zhong S."/>
            <person name="Turgeon B.G."/>
        </authorList>
    </citation>
    <scope>NUCLEOTIDE SEQUENCE [LARGE SCALE GENOMIC DNA]</scope>
    <source>
        <strain evidence="3">C4 / ATCC 48331 / race T</strain>
    </source>
</reference>
<evidence type="ECO:0000313" key="3">
    <source>
        <dbReference type="Proteomes" id="UP000012338"/>
    </source>
</evidence>
<organism evidence="2 3">
    <name type="scientific">Cochliobolus heterostrophus (strain C4 / ATCC 48331 / race T)</name>
    <name type="common">Southern corn leaf blight fungus</name>
    <name type="synonym">Bipolaris maydis</name>
    <dbReference type="NCBI Taxonomy" id="665024"/>
    <lineage>
        <taxon>Eukaryota</taxon>
        <taxon>Fungi</taxon>
        <taxon>Dikarya</taxon>
        <taxon>Ascomycota</taxon>
        <taxon>Pezizomycotina</taxon>
        <taxon>Dothideomycetes</taxon>
        <taxon>Pleosporomycetidae</taxon>
        <taxon>Pleosporales</taxon>
        <taxon>Pleosporineae</taxon>
        <taxon>Pleosporaceae</taxon>
        <taxon>Bipolaris</taxon>
    </lineage>
</organism>
<evidence type="ECO:0000256" key="1">
    <source>
        <dbReference type="SAM" id="MobiDB-lite"/>
    </source>
</evidence>
<name>N4WZN4_COCH4</name>
<protein>
    <submittedName>
        <fullName evidence="2">Uncharacterized protein</fullName>
    </submittedName>
</protein>
<proteinExistence type="predicted"/>
<dbReference type="HOGENOM" id="CLU_416771_0_0_1"/>
<feature type="region of interest" description="Disordered" evidence="1">
    <location>
        <begin position="276"/>
        <end position="371"/>
    </location>
</feature>
<dbReference type="EMBL" id="KB733452">
    <property type="protein sequence ID" value="ENI06164.1"/>
    <property type="molecule type" value="Genomic_DNA"/>
</dbReference>
<feature type="region of interest" description="Disordered" evidence="1">
    <location>
        <begin position="134"/>
        <end position="158"/>
    </location>
</feature>
<feature type="compositionally biased region" description="Pro residues" evidence="1">
    <location>
        <begin position="353"/>
        <end position="366"/>
    </location>
</feature>
<feature type="region of interest" description="Disordered" evidence="1">
    <location>
        <begin position="206"/>
        <end position="253"/>
    </location>
</feature>
<feature type="compositionally biased region" description="Polar residues" evidence="1">
    <location>
        <begin position="146"/>
        <end position="158"/>
    </location>
</feature>
<sequence length="658" mass="71757">MRAITESPIRHMSRVMSSIVYIPLRTAEIATEQSQGDLDVNFLAISTRSPVHCVGPQQFTAADVACFCFGANRPSRVCSRDSASPRFATSLRSLRTALATYYAFKRGTQQQRTCIIAVKALLFSNVAVKMPTHTPSPHRFLAPNPHSAQKSTRPHSSLRNVAAIPSSASAKTPTPAGSTELPFKRLTPAKRFVVAPLQKNPVAETAKVSEADANPDDGAQLQHTPLPRPRRKLERVESIEEPSQSSQQDAKEHVYASGVISSHQDQDMLSDQLKQYEQNEEDDEMLFEPATRTKRRRRSSPTSPSLQPLEPSTTHRFKVAPPRTPAPFPSIASVVAKPPAPSSRPHFILPESPTSPPKTSRPPPEIFSPSRKHAKYVPDGLASTVSVWVIEAANTGFAAQERSSGSWGRDKDDGIKVRVKISCLSRGGASEYETQELECHAGGVVFARGQTEPGIYNSSAASGLPSQNSSTNILLAGQGSVRGSGGVKINTGSMIGVRAPTWEIDVGQEKWLVAVDWVVLLNLLSNELSELIIIYLACCASFNIFRSLSECPGGILYLPAPLYPKGPTVVHTSLDRPLTLYNHGITASSLSNRSTSTDLATVTHLWEFIYIILNTPNSEKNLRPLQTDHSELSSIPSTLPRPQILKFDSDLWICNISN</sequence>
<dbReference type="Proteomes" id="UP000012338">
    <property type="component" value="Unassembled WGS sequence"/>
</dbReference>
<evidence type="ECO:0000313" key="2">
    <source>
        <dbReference type="EMBL" id="ENI06164.1"/>
    </source>
</evidence>
<keyword evidence="3" id="KW-1185">Reference proteome</keyword>